<evidence type="ECO:0000313" key="2">
    <source>
        <dbReference type="EMBL" id="MBP2115794.1"/>
    </source>
</evidence>
<sequence>MLKDHTDSLPLPAQLLVRQLRKPLPVNRNRSCIGPLQQIDQPQERGLPRPAGANNTVNGTRLYFK</sequence>
<evidence type="ECO:0000313" key="3">
    <source>
        <dbReference type="Proteomes" id="UP000773462"/>
    </source>
</evidence>
<reference evidence="2 3" key="1">
    <citation type="submission" date="2021-03" db="EMBL/GenBank/DDBJ databases">
        <title>Genomic Encyclopedia of Type Strains, Phase IV (KMG-IV): sequencing the most valuable type-strain genomes for metagenomic binning, comparative biology and taxonomic classification.</title>
        <authorList>
            <person name="Goeker M."/>
        </authorList>
    </citation>
    <scope>NUCLEOTIDE SEQUENCE [LARGE SCALE GENOMIC DNA]</scope>
    <source>
        <strain evidence="2 3">DSM 101953</strain>
    </source>
</reference>
<keyword evidence="3" id="KW-1185">Reference proteome</keyword>
<accession>A0ABS4P292</accession>
<protein>
    <submittedName>
        <fullName evidence="2">Uncharacterized protein</fullName>
    </submittedName>
</protein>
<proteinExistence type="predicted"/>
<organism evidence="2 3">
    <name type="scientific">Paenibacillus silagei</name>
    <dbReference type="NCBI Taxonomy" id="1670801"/>
    <lineage>
        <taxon>Bacteria</taxon>
        <taxon>Bacillati</taxon>
        <taxon>Bacillota</taxon>
        <taxon>Bacilli</taxon>
        <taxon>Bacillales</taxon>
        <taxon>Paenibacillaceae</taxon>
        <taxon>Paenibacillus</taxon>
    </lineage>
</organism>
<dbReference type="EMBL" id="JAGGLV010000031">
    <property type="protein sequence ID" value="MBP2115794.1"/>
    <property type="molecule type" value="Genomic_DNA"/>
</dbReference>
<evidence type="ECO:0000256" key="1">
    <source>
        <dbReference type="SAM" id="MobiDB-lite"/>
    </source>
</evidence>
<dbReference type="Proteomes" id="UP000773462">
    <property type="component" value="Unassembled WGS sequence"/>
</dbReference>
<feature type="region of interest" description="Disordered" evidence="1">
    <location>
        <begin position="27"/>
        <end position="65"/>
    </location>
</feature>
<comment type="caution">
    <text evidence="2">The sequence shown here is derived from an EMBL/GenBank/DDBJ whole genome shotgun (WGS) entry which is preliminary data.</text>
</comment>
<gene>
    <name evidence="2" type="ORF">J2Z70_005993</name>
</gene>
<name>A0ABS4P292_9BACL</name>